<accession>A0AAW0V3C8</accession>
<evidence type="ECO:0000259" key="6">
    <source>
        <dbReference type="Pfam" id="PF22600"/>
    </source>
</evidence>
<feature type="region of interest" description="Disordered" evidence="4">
    <location>
        <begin position="1"/>
        <end position="20"/>
    </location>
</feature>
<protein>
    <recommendedName>
        <fullName evidence="9">PAP-associated domain-containing protein 5</fullName>
    </recommendedName>
</protein>
<feature type="region of interest" description="Disordered" evidence="4">
    <location>
        <begin position="154"/>
        <end position="226"/>
    </location>
</feature>
<feature type="compositionally biased region" description="Basic residues" evidence="4">
    <location>
        <begin position="332"/>
        <end position="349"/>
    </location>
</feature>
<evidence type="ECO:0000256" key="2">
    <source>
        <dbReference type="ARBA" id="ARBA00022842"/>
    </source>
</evidence>
<feature type="region of interest" description="Disordered" evidence="4">
    <location>
        <begin position="419"/>
        <end position="467"/>
    </location>
</feature>
<keyword evidence="1" id="KW-0479">Metal-binding</keyword>
<dbReference type="PANTHER" id="PTHR23092">
    <property type="entry name" value="POLY(A) RNA POLYMERASE"/>
    <property type="match status" value="1"/>
</dbReference>
<dbReference type="InterPro" id="IPR045862">
    <property type="entry name" value="Trf4-like"/>
</dbReference>
<feature type="coiled-coil region" evidence="3">
    <location>
        <begin position="278"/>
        <end position="305"/>
    </location>
</feature>
<dbReference type="Pfam" id="PF03828">
    <property type="entry name" value="PAP_assoc"/>
    <property type="match status" value="1"/>
</dbReference>
<feature type="region of interest" description="Disordered" evidence="4">
    <location>
        <begin position="607"/>
        <end position="697"/>
    </location>
</feature>
<feature type="region of interest" description="Disordered" evidence="4">
    <location>
        <begin position="323"/>
        <end position="362"/>
    </location>
</feature>
<proteinExistence type="predicted"/>
<sequence length="1202" mass="136372">MEGEASRWARQRHEEAHVGRGVRRGFSRDMDTKLGAARTRESIMGTVEMHVKDHSDGAGRWAKCMPRPGSTNHLSVGLVSIVSLQEHMVYNKSMKKTHSEFAPMSHSESLSQQSSAMEVGSDSDEQPEKACCFSWVRCCFKKLCRRLRKRKRSQHLAVSLPHGETGAEEHDGASPPPLTDHSEMEEEEKCSDANDNVHDQSPVTDSVEPSLKPLAQDENTSTTTPPFTGFTSPIIVGVVWKKNFACSGEQDQSINKELEKNKPLNNTMKTNHNEQNEAVHEEQKNNNLNHLNDELKAECATVSQNESKQTGKIQGNHSTEDKYITCKEQTHKNAKRSRCHRKKKNKKRSQNNEEKETNMMEEEEAKTALLVRMVEQERDEEHICEEEKVTMMEEEEMETGNEQMLEERDEEKHHVVEEVKVSDGHSSLKEQTHKMKRKPSTEEKPATHEEQTHKAKTSRRRRRKKNKMFQNNVNHCNNQSSCTIKESSCAEVPPVPEEVQTIVNVTLPTITGKGPVTGVEREGAEHHKDEEESETLVENKEAVPVVQEVMVEQQEEEVWVVEEHEVLTTKPKQAGNQVILTADHSDDEGETNMMEEKEARTILLDSTLEQKGEQEQHTGEEEKVTMMEKEEGMEKENEQKQGQKDEDNQDIDEEGKVTTAEVSDAECTIQEEPRENESLESQHNFQEETVEAKNNNSDSCFPAGDTLEGESAVEQHHKAAITEVDEHIEEDVNRSPVAVVDHHLTQEPNHHTAAITQPAASYLPPPWQYPPPSYNGSLQALRQEVLDFHRWAGGTEAESRRRMRPVEDVRGAVGALWPAAQVQVTGSLANGLYLPDSDVDLTLQTGVEVDVSLGGEAAVRAAVLVADFKKQFNTLTPVVLFVRYYLKQLNLGQVFTGGVSSYAVTLMATSLLQLQVPPEEREDPGLVLLRFFYFYGHQFSYATTGISVLGGGRYLRKEDVPTVMPGGHRRADLCIQDPLTPGNDLGRSSFRVWEARRAFQHAYLVLAPAANAPGRYTSPCSLLGQLLLGYGPPLRCLPDGLLHYNRQCVYQQQVPRLPQQERHHKYEQSSQLAAQEENHLVSRLILQRNNQYPSHRGSKSNHYSHQQGYGEVYRHSPQQQRHHTIHQGYYYHSSIEWCNQRHDETRHHHGQQDYWKQYYQSPADGIQHRDQQGYRAWSNVKQNQKSKQGGLRGRHGQVSAMG</sequence>
<evidence type="ECO:0000259" key="5">
    <source>
        <dbReference type="Pfam" id="PF03828"/>
    </source>
</evidence>
<evidence type="ECO:0000256" key="1">
    <source>
        <dbReference type="ARBA" id="ARBA00022723"/>
    </source>
</evidence>
<feature type="compositionally biased region" description="Basic and acidic residues" evidence="4">
    <location>
        <begin position="1"/>
        <end position="18"/>
    </location>
</feature>
<feature type="region of interest" description="Disordered" evidence="4">
    <location>
        <begin position="1181"/>
        <end position="1202"/>
    </location>
</feature>
<dbReference type="Gene3D" id="1.10.1410.10">
    <property type="match status" value="2"/>
</dbReference>
<dbReference type="SUPFAM" id="SSF81631">
    <property type="entry name" value="PAP/OAS1 substrate-binding domain"/>
    <property type="match status" value="1"/>
</dbReference>
<name>A0AAW0V3C8_SCYPA</name>
<dbReference type="EMBL" id="JARAKH010000003">
    <property type="protein sequence ID" value="KAK8405801.1"/>
    <property type="molecule type" value="Genomic_DNA"/>
</dbReference>
<dbReference type="AlphaFoldDB" id="A0AAW0V3C8"/>
<dbReference type="GO" id="GO:0046872">
    <property type="term" value="F:metal ion binding"/>
    <property type="evidence" value="ECO:0007669"/>
    <property type="project" value="UniProtKB-KW"/>
</dbReference>
<feature type="domain" description="PAP-associated" evidence="5">
    <location>
        <begin position="926"/>
        <end position="983"/>
    </location>
</feature>
<dbReference type="InterPro" id="IPR043519">
    <property type="entry name" value="NT_sf"/>
</dbReference>
<keyword evidence="8" id="KW-1185">Reference proteome</keyword>
<evidence type="ECO:0000256" key="3">
    <source>
        <dbReference type="SAM" id="Coils"/>
    </source>
</evidence>
<dbReference type="GO" id="GO:1990817">
    <property type="term" value="F:poly(A) RNA polymerase activity"/>
    <property type="evidence" value="ECO:0007669"/>
    <property type="project" value="InterPro"/>
</dbReference>
<feature type="compositionally biased region" description="Basic and acidic residues" evidence="4">
    <location>
        <begin position="608"/>
        <end position="646"/>
    </location>
</feature>
<dbReference type="PANTHER" id="PTHR23092:SF15">
    <property type="entry name" value="INACTIVE NON-CANONICAL POLY(A) RNA POLYMERASE PROTEIN TRF4-2-RELATED"/>
    <property type="match status" value="1"/>
</dbReference>
<gene>
    <name evidence="7" type="ORF">O3P69_001940</name>
</gene>
<comment type="caution">
    <text evidence="7">The sequence shown here is derived from an EMBL/GenBank/DDBJ whole genome shotgun (WGS) entry which is preliminary data.</text>
</comment>
<dbReference type="Gene3D" id="3.30.460.10">
    <property type="entry name" value="Beta Polymerase, domain 2"/>
    <property type="match status" value="2"/>
</dbReference>
<dbReference type="InterPro" id="IPR002058">
    <property type="entry name" value="PAP_assoc"/>
</dbReference>
<feature type="compositionally biased region" description="Basic residues" evidence="4">
    <location>
        <begin position="454"/>
        <end position="467"/>
    </location>
</feature>
<organism evidence="7 8">
    <name type="scientific">Scylla paramamosain</name>
    <name type="common">Mud crab</name>
    <dbReference type="NCBI Taxonomy" id="85552"/>
    <lineage>
        <taxon>Eukaryota</taxon>
        <taxon>Metazoa</taxon>
        <taxon>Ecdysozoa</taxon>
        <taxon>Arthropoda</taxon>
        <taxon>Crustacea</taxon>
        <taxon>Multicrustacea</taxon>
        <taxon>Malacostraca</taxon>
        <taxon>Eumalacostraca</taxon>
        <taxon>Eucarida</taxon>
        <taxon>Decapoda</taxon>
        <taxon>Pleocyemata</taxon>
        <taxon>Brachyura</taxon>
        <taxon>Eubrachyura</taxon>
        <taxon>Portunoidea</taxon>
        <taxon>Portunidae</taxon>
        <taxon>Portuninae</taxon>
        <taxon>Scylla</taxon>
    </lineage>
</organism>
<evidence type="ECO:0000256" key="4">
    <source>
        <dbReference type="SAM" id="MobiDB-lite"/>
    </source>
</evidence>
<feature type="domain" description="Poly(A) RNA polymerase mitochondrial-like central palm" evidence="6">
    <location>
        <begin position="783"/>
        <end position="847"/>
    </location>
</feature>
<evidence type="ECO:0008006" key="9">
    <source>
        <dbReference type="Google" id="ProtNLM"/>
    </source>
</evidence>
<dbReference type="GO" id="GO:0005730">
    <property type="term" value="C:nucleolus"/>
    <property type="evidence" value="ECO:0007669"/>
    <property type="project" value="TreeGrafter"/>
</dbReference>
<feature type="compositionally biased region" description="Basic and acidic residues" evidence="4">
    <location>
        <begin position="419"/>
        <end position="453"/>
    </location>
</feature>
<dbReference type="InterPro" id="IPR054708">
    <property type="entry name" value="MTPAP-like_central"/>
</dbReference>
<evidence type="ECO:0000313" key="7">
    <source>
        <dbReference type="EMBL" id="KAK8405801.1"/>
    </source>
</evidence>
<dbReference type="GO" id="GO:0003729">
    <property type="term" value="F:mRNA binding"/>
    <property type="evidence" value="ECO:0007669"/>
    <property type="project" value="TreeGrafter"/>
</dbReference>
<dbReference type="Pfam" id="PF22600">
    <property type="entry name" value="MTPAP-like_central"/>
    <property type="match status" value="1"/>
</dbReference>
<dbReference type="GO" id="GO:0031499">
    <property type="term" value="C:TRAMP complex"/>
    <property type="evidence" value="ECO:0007669"/>
    <property type="project" value="TreeGrafter"/>
</dbReference>
<dbReference type="GO" id="GO:0043634">
    <property type="term" value="P:polyadenylation-dependent ncRNA catabolic process"/>
    <property type="evidence" value="ECO:0007669"/>
    <property type="project" value="TreeGrafter"/>
</dbReference>
<dbReference type="SUPFAM" id="SSF81301">
    <property type="entry name" value="Nucleotidyltransferase"/>
    <property type="match status" value="1"/>
</dbReference>
<dbReference type="GO" id="GO:0031123">
    <property type="term" value="P:RNA 3'-end processing"/>
    <property type="evidence" value="ECO:0007669"/>
    <property type="project" value="TreeGrafter"/>
</dbReference>
<reference evidence="7 8" key="1">
    <citation type="submission" date="2023-03" db="EMBL/GenBank/DDBJ databases">
        <title>High-quality genome of Scylla paramamosain provides insights in environmental adaptation.</title>
        <authorList>
            <person name="Zhang L."/>
        </authorList>
    </citation>
    <scope>NUCLEOTIDE SEQUENCE [LARGE SCALE GENOMIC DNA]</scope>
    <source>
        <strain evidence="7">LZ_2023a</strain>
        <tissue evidence="7">Muscle</tissue>
    </source>
</reference>
<keyword evidence="2" id="KW-0460">Magnesium</keyword>
<keyword evidence="3" id="KW-0175">Coiled coil</keyword>
<evidence type="ECO:0000313" key="8">
    <source>
        <dbReference type="Proteomes" id="UP001487740"/>
    </source>
</evidence>
<dbReference type="Proteomes" id="UP001487740">
    <property type="component" value="Unassembled WGS sequence"/>
</dbReference>